<dbReference type="InterPro" id="IPR048405">
    <property type="entry name" value="GldM_Ig-like-1"/>
</dbReference>
<name>A0ABS3QIT4_9BACT</name>
<feature type="signal peptide" evidence="1">
    <location>
        <begin position="1"/>
        <end position="19"/>
    </location>
</feature>
<evidence type="ECO:0000313" key="3">
    <source>
        <dbReference type="EMBL" id="MBO2011142.1"/>
    </source>
</evidence>
<gene>
    <name evidence="3" type="ORF">J4E00_18920</name>
</gene>
<sequence length="301" mass="32964">MKRLPTLVLVVLVAASAMAYAFYRQHQAQTQLNGQLYYLNQLLATDNEDAHRRTEGNVKGIEEAVVKNQNQPKEVSILAAARKLHDNADSMALTLRDLTNELRHPTGTKAEANPTLAHLGEIGASEKLLGSTRAAQQGMHQQITNYRSVLQALNPTGKAKLSEPQFTGLSTVAALANLSQLESEVRTAELNTLQYLLSRVGAKQLRSHLVALYSAESGVVAPGEIYRAHLFLGSILDLRYVPMQMRCNGQPVAVDSSNVGQVRFRAPLKSGPAAWTGTIRFNASGRDTTFQVHVPYRVAQR</sequence>
<dbReference type="Proteomes" id="UP000664369">
    <property type="component" value="Unassembled WGS sequence"/>
</dbReference>
<dbReference type="Pfam" id="PF21601">
    <property type="entry name" value="GldM_2nd"/>
    <property type="match status" value="1"/>
</dbReference>
<comment type="caution">
    <text evidence="3">The sequence shown here is derived from an EMBL/GenBank/DDBJ whole genome shotgun (WGS) entry which is preliminary data.</text>
</comment>
<feature type="domain" description="Gliding motility-associated protein GldM first immunoglobulin-like" evidence="2">
    <location>
        <begin position="209"/>
        <end position="300"/>
    </location>
</feature>
<dbReference type="RefSeq" id="WP_208176832.1">
    <property type="nucleotide sequence ID" value="NZ_JAGETZ010000009.1"/>
</dbReference>
<dbReference type="EMBL" id="JAGETZ010000009">
    <property type="protein sequence ID" value="MBO2011142.1"/>
    <property type="molecule type" value="Genomic_DNA"/>
</dbReference>
<protein>
    <recommendedName>
        <fullName evidence="2">Gliding motility-associated protein GldM first immunoglobulin-like domain-containing protein</fullName>
    </recommendedName>
</protein>
<evidence type="ECO:0000256" key="1">
    <source>
        <dbReference type="SAM" id="SignalP"/>
    </source>
</evidence>
<evidence type="ECO:0000313" key="4">
    <source>
        <dbReference type="Proteomes" id="UP000664369"/>
    </source>
</evidence>
<evidence type="ECO:0000259" key="2">
    <source>
        <dbReference type="Pfam" id="PF21601"/>
    </source>
</evidence>
<reference evidence="3 4" key="1">
    <citation type="submission" date="2021-03" db="EMBL/GenBank/DDBJ databases">
        <authorList>
            <person name="Kim M.K."/>
        </authorList>
    </citation>
    <scope>NUCLEOTIDE SEQUENCE [LARGE SCALE GENOMIC DNA]</scope>
    <source>
        <strain evidence="3 4">BT442</strain>
    </source>
</reference>
<keyword evidence="1" id="KW-0732">Signal</keyword>
<keyword evidence="4" id="KW-1185">Reference proteome</keyword>
<accession>A0ABS3QIT4</accession>
<feature type="chain" id="PRO_5045756578" description="Gliding motility-associated protein GldM first immunoglobulin-like domain-containing protein" evidence="1">
    <location>
        <begin position="20"/>
        <end position="301"/>
    </location>
</feature>
<organism evidence="3 4">
    <name type="scientific">Hymenobacter negativus</name>
    <dbReference type="NCBI Taxonomy" id="2795026"/>
    <lineage>
        <taxon>Bacteria</taxon>
        <taxon>Pseudomonadati</taxon>
        <taxon>Bacteroidota</taxon>
        <taxon>Cytophagia</taxon>
        <taxon>Cytophagales</taxon>
        <taxon>Hymenobacteraceae</taxon>
        <taxon>Hymenobacter</taxon>
    </lineage>
</organism>
<proteinExistence type="predicted"/>